<protein>
    <submittedName>
        <fullName evidence="10">Putative iron-sulfur cluster-binding protein</fullName>
    </submittedName>
</protein>
<dbReference type="InterPro" id="IPR004453">
    <property type="entry name" value="QueG"/>
</dbReference>
<dbReference type="STRING" id="537013.CLOSTMETH_00632"/>
<keyword evidence="1" id="KW-0004">4Fe-4S</keyword>
<dbReference type="PANTHER" id="PTHR30002:SF4">
    <property type="entry name" value="EPOXYQUEUOSINE REDUCTASE"/>
    <property type="match status" value="1"/>
</dbReference>
<evidence type="ECO:0000256" key="6">
    <source>
        <dbReference type="ARBA" id="ARBA00023002"/>
    </source>
</evidence>
<dbReference type="PANTHER" id="PTHR30002">
    <property type="entry name" value="EPOXYQUEUOSINE REDUCTASE"/>
    <property type="match status" value="1"/>
</dbReference>
<evidence type="ECO:0000313" key="11">
    <source>
        <dbReference type="Proteomes" id="UP000003340"/>
    </source>
</evidence>
<organism evidence="10 11">
    <name type="scientific">[Clostridium] methylpentosum DSM 5476</name>
    <dbReference type="NCBI Taxonomy" id="537013"/>
    <lineage>
        <taxon>Bacteria</taxon>
        <taxon>Bacillati</taxon>
        <taxon>Bacillota</taxon>
        <taxon>Clostridia</taxon>
        <taxon>Eubacteriales</taxon>
        <taxon>Oscillospiraceae</taxon>
        <taxon>Oscillospiraceae incertae sedis</taxon>
    </lineage>
</organism>
<dbReference type="GO" id="GO:0046872">
    <property type="term" value="F:metal ion binding"/>
    <property type="evidence" value="ECO:0007669"/>
    <property type="project" value="UniProtKB-KW"/>
</dbReference>
<evidence type="ECO:0000256" key="7">
    <source>
        <dbReference type="ARBA" id="ARBA00023004"/>
    </source>
</evidence>
<gene>
    <name evidence="10" type="ORF">CLOSTMETH_00632</name>
</gene>
<dbReference type="EMBL" id="ACEC01000025">
    <property type="protein sequence ID" value="EEG31735.1"/>
    <property type="molecule type" value="Genomic_DNA"/>
</dbReference>
<dbReference type="Pfam" id="PF08331">
    <property type="entry name" value="QueG_DUF1730"/>
    <property type="match status" value="1"/>
</dbReference>
<dbReference type="GO" id="GO:0008616">
    <property type="term" value="P:tRNA queuosine(34) biosynthetic process"/>
    <property type="evidence" value="ECO:0007669"/>
    <property type="project" value="UniProtKB-KW"/>
</dbReference>
<reference evidence="10 11" key="1">
    <citation type="submission" date="2009-01" db="EMBL/GenBank/DDBJ databases">
        <authorList>
            <person name="Fulton L."/>
            <person name="Clifton S."/>
            <person name="Fulton B."/>
            <person name="Xu J."/>
            <person name="Minx P."/>
            <person name="Pepin K.H."/>
            <person name="Johnson M."/>
            <person name="Bhonagiri V."/>
            <person name="Nash W.E."/>
            <person name="Mardis E.R."/>
            <person name="Wilson R.K."/>
        </authorList>
    </citation>
    <scope>NUCLEOTIDE SEQUENCE [LARGE SCALE GENOMIC DNA]</scope>
    <source>
        <strain evidence="10 11">DSM 5476</strain>
    </source>
</reference>
<dbReference type="eggNOG" id="COG1600">
    <property type="taxonomic scope" value="Bacteria"/>
</dbReference>
<keyword evidence="4" id="KW-0479">Metal-binding</keyword>
<dbReference type="Pfam" id="PF13484">
    <property type="entry name" value="Fer4_16"/>
    <property type="match status" value="1"/>
</dbReference>
<keyword evidence="11" id="KW-1185">Reference proteome</keyword>
<evidence type="ECO:0000256" key="4">
    <source>
        <dbReference type="ARBA" id="ARBA00022723"/>
    </source>
</evidence>
<dbReference type="InterPro" id="IPR017900">
    <property type="entry name" value="4Fe4S_Fe_S_CS"/>
</dbReference>
<dbReference type="InterPro" id="IPR013542">
    <property type="entry name" value="QueG_DUF1730"/>
</dbReference>
<sequence>MTMLKQILNQAGVREFGVCPMPPEDALLDCRAKSRLPENARSVIVCLFPYYSPGLEGNISRYAMVEDYHKVAREILTPACESLRQAYAAEFSWFADNSPIPEVSAAVQAGLGVQGRNGLLITPDYGTYVFLGEIITDHLFDYSAPAQGSCLGCGRCEAACPGGALCGGAVDISRCVSDISQRKGELTPSETELVRAGGLLWGCDRCQLVCPHNREVKQTHIQAFQKNIVASVAYGQIRPLCKTRAFGFRGPRVLERNYHILYGVD</sequence>
<comment type="caution">
    <text evidence="10">The sequence shown here is derived from an EMBL/GenBank/DDBJ whole genome shotgun (WGS) entry which is preliminary data.</text>
</comment>
<proteinExistence type="predicted"/>
<feature type="domain" description="4Fe-4S ferredoxin-type" evidence="9">
    <location>
        <begin position="141"/>
        <end position="170"/>
    </location>
</feature>
<dbReference type="Proteomes" id="UP000003340">
    <property type="component" value="Unassembled WGS sequence"/>
</dbReference>
<dbReference type="SUPFAM" id="SSF54862">
    <property type="entry name" value="4Fe-4S ferredoxins"/>
    <property type="match status" value="1"/>
</dbReference>
<keyword evidence="5" id="KW-0671">Queuosine biosynthesis</keyword>
<dbReference type="InterPro" id="IPR017896">
    <property type="entry name" value="4Fe4S_Fe-S-bd"/>
</dbReference>
<dbReference type="PROSITE" id="PS51379">
    <property type="entry name" value="4FE4S_FER_2"/>
    <property type="match status" value="1"/>
</dbReference>
<evidence type="ECO:0000256" key="1">
    <source>
        <dbReference type="ARBA" id="ARBA00022485"/>
    </source>
</evidence>
<reference evidence="10 11" key="2">
    <citation type="submission" date="2009-02" db="EMBL/GenBank/DDBJ databases">
        <title>Draft genome sequence of Clostridium methylpentosum (DSM 5476).</title>
        <authorList>
            <person name="Sudarsanam P."/>
            <person name="Ley R."/>
            <person name="Guruge J."/>
            <person name="Turnbaugh P.J."/>
            <person name="Mahowald M."/>
            <person name="Liep D."/>
            <person name="Gordon J."/>
        </authorList>
    </citation>
    <scope>NUCLEOTIDE SEQUENCE [LARGE SCALE GENOMIC DNA]</scope>
    <source>
        <strain evidence="10 11">DSM 5476</strain>
    </source>
</reference>
<dbReference type="GO" id="GO:0052693">
    <property type="term" value="F:epoxyqueuosine reductase activity"/>
    <property type="evidence" value="ECO:0007669"/>
    <property type="project" value="TreeGrafter"/>
</dbReference>
<name>C0E9Y0_9FIRM</name>
<keyword evidence="8" id="KW-0411">Iron-sulfur</keyword>
<evidence type="ECO:0000256" key="2">
    <source>
        <dbReference type="ARBA" id="ARBA00022490"/>
    </source>
</evidence>
<keyword evidence="2" id="KW-0963">Cytoplasm</keyword>
<evidence type="ECO:0000313" key="10">
    <source>
        <dbReference type="EMBL" id="EEG31735.1"/>
    </source>
</evidence>
<keyword evidence="3" id="KW-0819">tRNA processing</keyword>
<evidence type="ECO:0000256" key="3">
    <source>
        <dbReference type="ARBA" id="ARBA00022694"/>
    </source>
</evidence>
<evidence type="ECO:0000259" key="9">
    <source>
        <dbReference type="PROSITE" id="PS51379"/>
    </source>
</evidence>
<dbReference type="Gene3D" id="3.30.70.20">
    <property type="match status" value="1"/>
</dbReference>
<keyword evidence="7" id="KW-0408">Iron</keyword>
<dbReference type="PROSITE" id="PS00198">
    <property type="entry name" value="4FE4S_FER_1"/>
    <property type="match status" value="1"/>
</dbReference>
<dbReference type="AlphaFoldDB" id="C0E9Y0"/>
<accession>C0E9Y0</accession>
<evidence type="ECO:0000256" key="5">
    <source>
        <dbReference type="ARBA" id="ARBA00022785"/>
    </source>
</evidence>
<evidence type="ECO:0000256" key="8">
    <source>
        <dbReference type="ARBA" id="ARBA00023014"/>
    </source>
</evidence>
<dbReference type="GO" id="GO:0051539">
    <property type="term" value="F:4 iron, 4 sulfur cluster binding"/>
    <property type="evidence" value="ECO:0007669"/>
    <property type="project" value="UniProtKB-KW"/>
</dbReference>
<dbReference type="HOGENOM" id="CLU_030790_2_1_9"/>
<keyword evidence="6" id="KW-0560">Oxidoreductase</keyword>